<dbReference type="RefSeq" id="WP_145903061.1">
    <property type="nucleotide sequence ID" value="NZ_BAAAMZ010000004.1"/>
</dbReference>
<reference evidence="2 3" key="1">
    <citation type="submission" date="2019-06" db="EMBL/GenBank/DDBJ databases">
        <title>Sequencing the genomes of 1000 actinobacteria strains.</title>
        <authorList>
            <person name="Klenk H.-P."/>
        </authorList>
    </citation>
    <scope>NUCLEOTIDE SEQUENCE [LARGE SCALE GENOMIC DNA]</scope>
    <source>
        <strain evidence="2 3">DSM 44826</strain>
    </source>
</reference>
<name>A0A561UBK8_9ACTN</name>
<comment type="caution">
    <text evidence="2">The sequence shown here is derived from an EMBL/GenBank/DDBJ whole genome shotgun (WGS) entry which is preliminary data.</text>
</comment>
<dbReference type="SMART" id="SM00960">
    <property type="entry name" value="Robl_LC7"/>
    <property type="match status" value="1"/>
</dbReference>
<accession>A0A561UBK8</accession>
<dbReference type="Gene3D" id="3.30.450.30">
    <property type="entry name" value="Dynein light chain 2a, cytoplasmic"/>
    <property type="match status" value="1"/>
</dbReference>
<dbReference type="EMBL" id="VIWT01000001">
    <property type="protein sequence ID" value="TWF96751.1"/>
    <property type="molecule type" value="Genomic_DNA"/>
</dbReference>
<dbReference type="PANTHER" id="PTHR36222">
    <property type="entry name" value="SERINE PROTEASE INHIBITOR RV3364C"/>
    <property type="match status" value="1"/>
</dbReference>
<dbReference type="Proteomes" id="UP000317940">
    <property type="component" value="Unassembled WGS sequence"/>
</dbReference>
<dbReference type="AlphaFoldDB" id="A0A561UBK8"/>
<dbReference type="SUPFAM" id="SSF103196">
    <property type="entry name" value="Roadblock/LC7 domain"/>
    <property type="match status" value="1"/>
</dbReference>
<dbReference type="OrthoDB" id="5187023at2"/>
<evidence type="ECO:0000313" key="2">
    <source>
        <dbReference type="EMBL" id="TWF96751.1"/>
    </source>
</evidence>
<dbReference type="InterPro" id="IPR004942">
    <property type="entry name" value="Roadblock/LAMTOR2_dom"/>
</dbReference>
<evidence type="ECO:0000313" key="3">
    <source>
        <dbReference type="Proteomes" id="UP000317940"/>
    </source>
</evidence>
<dbReference type="Pfam" id="PF03259">
    <property type="entry name" value="Robl_LC7"/>
    <property type="match status" value="1"/>
</dbReference>
<evidence type="ECO:0000259" key="1">
    <source>
        <dbReference type="SMART" id="SM00960"/>
    </source>
</evidence>
<proteinExistence type="predicted"/>
<dbReference type="InterPro" id="IPR053141">
    <property type="entry name" value="Mycobact_SerProt_Inhib_Rv3364c"/>
</dbReference>
<gene>
    <name evidence="2" type="ORF">FHX73_11523</name>
</gene>
<dbReference type="PANTHER" id="PTHR36222:SF1">
    <property type="entry name" value="SERINE PROTEASE INHIBITOR RV3364C"/>
    <property type="match status" value="1"/>
</dbReference>
<organism evidence="2 3">
    <name type="scientific">Kitasatospora viridis</name>
    <dbReference type="NCBI Taxonomy" id="281105"/>
    <lineage>
        <taxon>Bacteria</taxon>
        <taxon>Bacillati</taxon>
        <taxon>Actinomycetota</taxon>
        <taxon>Actinomycetes</taxon>
        <taxon>Kitasatosporales</taxon>
        <taxon>Streptomycetaceae</taxon>
        <taxon>Kitasatospora</taxon>
    </lineage>
</organism>
<protein>
    <recommendedName>
        <fullName evidence="1">Roadblock/LAMTOR2 domain-containing protein</fullName>
    </recommendedName>
</protein>
<feature type="domain" description="Roadblock/LAMTOR2" evidence="1">
    <location>
        <begin position="23"/>
        <end position="111"/>
    </location>
</feature>
<sequence>MSDADYQLAPAQPRVSQAAMNVRWLLGEFLGQVPGVSEAVVVSSDGLLLADSEQGRQAEQLSAIVSALTSLAGGIARAIEFGGVKQTMVTMDEGHLVVMAISDGSCLGVYARLTCDLGVLAYQMSLLVERAGHALTPQVRSELRAMAVR</sequence>
<keyword evidence="3" id="KW-1185">Reference proteome</keyword>